<evidence type="ECO:0000313" key="3">
    <source>
        <dbReference type="Proteomes" id="UP001501436"/>
    </source>
</evidence>
<name>A0ABP9G832_9SPHI</name>
<accession>A0ABP9G832</accession>
<dbReference type="RefSeq" id="WP_345333554.1">
    <property type="nucleotide sequence ID" value="NZ_BAABJI010000004.1"/>
</dbReference>
<evidence type="ECO:0000259" key="1">
    <source>
        <dbReference type="Pfam" id="PF13460"/>
    </source>
</evidence>
<sequence>MAYKAIIAGASGLIGSNLLTILLQHPEYDEILVLTRRQLPVEHKKLIQAVIDFNDLDRYSNLINGHALFCALGTTQKQTPDRNQYRQIDHDYPVKLAQLAAKNSVKQYHLVSAIGANAQSSNFYLKTKGEAETDIKSAGVESTYIYQPSFLEGDRDQPRLGEKIAKVVFTVFNPLLLGGFKKYKSIKAGTVARAMLNQSLTVNKGVFVYTTDKIKQLA</sequence>
<dbReference type="Pfam" id="PF13460">
    <property type="entry name" value="NAD_binding_10"/>
    <property type="match status" value="1"/>
</dbReference>
<evidence type="ECO:0000313" key="2">
    <source>
        <dbReference type="EMBL" id="GAA4928310.1"/>
    </source>
</evidence>
<dbReference type="SUPFAM" id="SSF51735">
    <property type="entry name" value="NAD(P)-binding Rossmann-fold domains"/>
    <property type="match status" value="1"/>
</dbReference>
<proteinExistence type="predicted"/>
<dbReference type="Proteomes" id="UP001501436">
    <property type="component" value="Unassembled WGS sequence"/>
</dbReference>
<reference evidence="3" key="1">
    <citation type="journal article" date="2019" name="Int. J. Syst. Evol. Microbiol.">
        <title>The Global Catalogue of Microorganisms (GCM) 10K type strain sequencing project: providing services to taxonomists for standard genome sequencing and annotation.</title>
        <authorList>
            <consortium name="The Broad Institute Genomics Platform"/>
            <consortium name="The Broad Institute Genome Sequencing Center for Infectious Disease"/>
            <person name="Wu L."/>
            <person name="Ma J."/>
        </authorList>
    </citation>
    <scope>NUCLEOTIDE SEQUENCE [LARGE SCALE GENOMIC DNA]</scope>
    <source>
        <strain evidence="3">JCM 18283</strain>
    </source>
</reference>
<organism evidence="2 3">
    <name type="scientific">Mucilaginibacter defluvii</name>
    <dbReference type="NCBI Taxonomy" id="1196019"/>
    <lineage>
        <taxon>Bacteria</taxon>
        <taxon>Pseudomonadati</taxon>
        <taxon>Bacteroidota</taxon>
        <taxon>Sphingobacteriia</taxon>
        <taxon>Sphingobacteriales</taxon>
        <taxon>Sphingobacteriaceae</taxon>
        <taxon>Mucilaginibacter</taxon>
    </lineage>
</organism>
<protein>
    <submittedName>
        <fullName evidence="2">Oxidoreductase</fullName>
    </submittedName>
</protein>
<feature type="domain" description="NAD(P)-binding" evidence="1">
    <location>
        <begin position="9"/>
        <end position="163"/>
    </location>
</feature>
<dbReference type="PANTHER" id="PTHR14097:SF7">
    <property type="entry name" value="OXIDOREDUCTASE HTATIP2"/>
    <property type="match status" value="1"/>
</dbReference>
<keyword evidence="3" id="KW-1185">Reference proteome</keyword>
<dbReference type="InterPro" id="IPR036291">
    <property type="entry name" value="NAD(P)-bd_dom_sf"/>
</dbReference>
<dbReference type="EMBL" id="BAABJI010000004">
    <property type="protein sequence ID" value="GAA4928310.1"/>
    <property type="molecule type" value="Genomic_DNA"/>
</dbReference>
<gene>
    <name evidence="2" type="ORF">GCM10023313_36180</name>
</gene>
<dbReference type="Gene3D" id="3.40.50.720">
    <property type="entry name" value="NAD(P)-binding Rossmann-like Domain"/>
    <property type="match status" value="1"/>
</dbReference>
<dbReference type="PANTHER" id="PTHR14097">
    <property type="entry name" value="OXIDOREDUCTASE HTATIP2"/>
    <property type="match status" value="1"/>
</dbReference>
<comment type="caution">
    <text evidence="2">The sequence shown here is derived from an EMBL/GenBank/DDBJ whole genome shotgun (WGS) entry which is preliminary data.</text>
</comment>
<dbReference type="InterPro" id="IPR016040">
    <property type="entry name" value="NAD(P)-bd_dom"/>
</dbReference>